<dbReference type="InterPro" id="IPR000486">
    <property type="entry name" value="Xdiol_ring_cleave_dOase_1/2"/>
</dbReference>
<evidence type="ECO:0000256" key="5">
    <source>
        <dbReference type="ARBA" id="ARBA00022964"/>
    </source>
</evidence>
<evidence type="ECO:0000256" key="2">
    <source>
        <dbReference type="ARBA" id="ARBA00008784"/>
    </source>
</evidence>
<feature type="domain" description="VOC" evidence="9">
    <location>
        <begin position="6"/>
        <end position="124"/>
    </location>
</feature>
<keyword evidence="4 8" id="KW-0058">Aromatic hydrocarbons catabolism</keyword>
<dbReference type="EMBL" id="JBHVZQ010000004">
    <property type="protein sequence ID" value="MFF1273084.1"/>
    <property type="molecule type" value="Genomic_DNA"/>
</dbReference>
<sequence length="190" mass="20994">MTATPKFAHVVFQTGNPTAMRDWYCAVLDGHVVFQNDTLCFITYDEEHHRVALLTPPVPLERKTPTTAAVHHVAYTFDHLDDLLARYELLRDKGVSPAVCIAHGVTTSLYYRDPDGGFVEMQIDNFADPDDATDYMRGPEYGADAVGPAFDPEAMLAARRSGAAVEDLIHRSWALKSDMPDPMLVLTGAV</sequence>
<name>A0ABW6Q1L3_9ACTN</name>
<dbReference type="Pfam" id="PF00903">
    <property type="entry name" value="Glyoxalase"/>
    <property type="match status" value="1"/>
</dbReference>
<evidence type="ECO:0000313" key="10">
    <source>
        <dbReference type="EMBL" id="MFF1273084.1"/>
    </source>
</evidence>
<evidence type="ECO:0000313" key="11">
    <source>
        <dbReference type="Proteomes" id="UP001601627"/>
    </source>
</evidence>
<dbReference type="RefSeq" id="WP_388233653.1">
    <property type="nucleotide sequence ID" value="NZ_JBHVZQ010000004.1"/>
</dbReference>
<comment type="cofactor">
    <cofactor evidence="1 8">
        <name>Fe(2+)</name>
        <dbReference type="ChEBI" id="CHEBI:29033"/>
    </cofactor>
</comment>
<keyword evidence="7 8" id="KW-0408">Iron</keyword>
<proteinExistence type="inferred from homology"/>
<dbReference type="InterPro" id="IPR004360">
    <property type="entry name" value="Glyas_Fos-R_dOase_dom"/>
</dbReference>
<evidence type="ECO:0000256" key="6">
    <source>
        <dbReference type="ARBA" id="ARBA00023002"/>
    </source>
</evidence>
<evidence type="ECO:0000256" key="7">
    <source>
        <dbReference type="ARBA" id="ARBA00023004"/>
    </source>
</evidence>
<keyword evidence="5 8" id="KW-0223">Dioxygenase</keyword>
<gene>
    <name evidence="10" type="ORF">ACFVZC_06700</name>
</gene>
<dbReference type="SUPFAM" id="SSF54593">
    <property type="entry name" value="Glyoxalase/Bleomycin resistance protein/Dihydroxybiphenyl dioxygenase"/>
    <property type="match status" value="1"/>
</dbReference>
<keyword evidence="3" id="KW-0479">Metal-binding</keyword>
<comment type="similarity">
    <text evidence="2 8">Belongs to the extradiol ring-cleavage dioxygenase family.</text>
</comment>
<evidence type="ECO:0000256" key="3">
    <source>
        <dbReference type="ARBA" id="ARBA00022723"/>
    </source>
</evidence>
<dbReference type="InterPro" id="IPR037523">
    <property type="entry name" value="VOC_core"/>
</dbReference>
<protein>
    <submittedName>
        <fullName evidence="10">VOC family protein</fullName>
    </submittedName>
</protein>
<dbReference type="PROSITE" id="PS51819">
    <property type="entry name" value="VOC"/>
    <property type="match status" value="1"/>
</dbReference>
<reference evidence="10 11" key="1">
    <citation type="submission" date="2024-09" db="EMBL/GenBank/DDBJ databases">
        <title>The Natural Products Discovery Center: Release of the First 8490 Sequenced Strains for Exploring Actinobacteria Biosynthetic Diversity.</title>
        <authorList>
            <person name="Kalkreuter E."/>
            <person name="Kautsar S.A."/>
            <person name="Yang D."/>
            <person name="Bader C.D."/>
            <person name="Teijaro C.N."/>
            <person name="Fluegel L."/>
            <person name="Davis C.M."/>
            <person name="Simpson J.R."/>
            <person name="Lauterbach L."/>
            <person name="Steele A.D."/>
            <person name="Gui C."/>
            <person name="Meng S."/>
            <person name="Li G."/>
            <person name="Viehrig K."/>
            <person name="Ye F."/>
            <person name="Su P."/>
            <person name="Kiefer A.F."/>
            <person name="Nichols A."/>
            <person name="Cepeda A.J."/>
            <person name="Yan W."/>
            <person name="Fan B."/>
            <person name="Jiang Y."/>
            <person name="Adhikari A."/>
            <person name="Zheng C.-J."/>
            <person name="Schuster L."/>
            <person name="Cowan T.M."/>
            <person name="Smanski M.J."/>
            <person name="Chevrette M.G."/>
            <person name="De Carvalho L.P.S."/>
            <person name="Shen B."/>
        </authorList>
    </citation>
    <scope>NUCLEOTIDE SEQUENCE [LARGE SCALE GENOMIC DNA]</scope>
    <source>
        <strain evidence="10 11">NPDC058328</strain>
    </source>
</reference>
<dbReference type="InterPro" id="IPR029068">
    <property type="entry name" value="Glyas_Bleomycin-R_OHBP_Dase"/>
</dbReference>
<keyword evidence="6 8" id="KW-0560">Oxidoreductase</keyword>
<dbReference type="Proteomes" id="UP001601627">
    <property type="component" value="Unassembled WGS sequence"/>
</dbReference>
<keyword evidence="11" id="KW-1185">Reference proteome</keyword>
<evidence type="ECO:0000259" key="9">
    <source>
        <dbReference type="PROSITE" id="PS51819"/>
    </source>
</evidence>
<dbReference type="PROSITE" id="PS00082">
    <property type="entry name" value="EXTRADIOL_DIOXYGENAS"/>
    <property type="match status" value="1"/>
</dbReference>
<evidence type="ECO:0000256" key="4">
    <source>
        <dbReference type="ARBA" id="ARBA00022797"/>
    </source>
</evidence>
<accession>A0ABW6Q1L3</accession>
<dbReference type="Gene3D" id="3.10.180.10">
    <property type="entry name" value="2,3-Dihydroxybiphenyl 1,2-Dioxygenase, domain 1"/>
    <property type="match status" value="1"/>
</dbReference>
<comment type="caution">
    <text evidence="10">The sequence shown here is derived from an EMBL/GenBank/DDBJ whole genome shotgun (WGS) entry which is preliminary data.</text>
</comment>
<evidence type="ECO:0000256" key="1">
    <source>
        <dbReference type="ARBA" id="ARBA00001954"/>
    </source>
</evidence>
<organism evidence="10 11">
    <name type="scientific">Streptomyces marokkonensis</name>
    <dbReference type="NCBI Taxonomy" id="324855"/>
    <lineage>
        <taxon>Bacteria</taxon>
        <taxon>Bacillati</taxon>
        <taxon>Actinomycetota</taxon>
        <taxon>Actinomycetes</taxon>
        <taxon>Kitasatosporales</taxon>
        <taxon>Streptomycetaceae</taxon>
        <taxon>Streptomyces</taxon>
    </lineage>
</organism>
<evidence type="ECO:0000256" key="8">
    <source>
        <dbReference type="RuleBase" id="RU000683"/>
    </source>
</evidence>